<dbReference type="InterPro" id="IPR000219">
    <property type="entry name" value="DH_dom"/>
</dbReference>
<dbReference type="PROSITE" id="PS50010">
    <property type="entry name" value="DH_2"/>
    <property type="match status" value="1"/>
</dbReference>
<dbReference type="InterPro" id="IPR001849">
    <property type="entry name" value="PH_domain"/>
</dbReference>
<evidence type="ECO:0008006" key="6">
    <source>
        <dbReference type="Google" id="ProtNLM"/>
    </source>
</evidence>
<dbReference type="PROSITE" id="PS50003">
    <property type="entry name" value="PH_DOMAIN"/>
    <property type="match status" value="1"/>
</dbReference>
<dbReference type="InterPro" id="IPR055251">
    <property type="entry name" value="SOS1_NGEF_PH"/>
</dbReference>
<dbReference type="GO" id="GO:0005737">
    <property type="term" value="C:cytoplasm"/>
    <property type="evidence" value="ECO:0007669"/>
    <property type="project" value="TreeGrafter"/>
</dbReference>
<dbReference type="SMART" id="SM00325">
    <property type="entry name" value="RhoGEF"/>
    <property type="match status" value="1"/>
</dbReference>
<dbReference type="SUPFAM" id="SSF48065">
    <property type="entry name" value="DBL homology domain (DH-domain)"/>
    <property type="match status" value="1"/>
</dbReference>
<dbReference type="SMART" id="SM00233">
    <property type="entry name" value="PH"/>
    <property type="match status" value="1"/>
</dbReference>
<sequence length="390" mass="46121">MISKRFGLEQSKKRETISRKLSRKFTSTHNMTAEEEEKTLSIRQRTLDELVETERTYVKHLRMVVEGHIQLVKNPVDDIPVPDNWNVGDLYKIFGNLESIYKWHRDIFLKQLEKCSTDVNLLGRTYEIHERKMMSMYTRYSHNHDKQKTAATEKFEEYLERLTKKLNYSQQLDELLHKPIQRITVYHLMMDRIHQYTKKLKRPTELESVQRALKVVKDLPRNIDVMMKFRDIMRYKDDNEDHGKVVYHGLLFCVDLEGKKSLKKWNGKTVYVKGELFMVYLFEKNMLFNVVVGKNAKKQPKCFYRNHIPVNNMLFGRVPNCPNTFTVRSSGIGLNPKDAILAYTCRAETPESYTEWMSAIEEVSAQLYRFAVDLQNPMLAQESQRSDSGR</sequence>
<dbReference type="PANTHER" id="PTHR22826:SF106">
    <property type="entry name" value="TRIO, ISOFORM A"/>
    <property type="match status" value="1"/>
</dbReference>
<proteinExistence type="predicted"/>
<dbReference type="GO" id="GO:0019898">
    <property type="term" value="C:extrinsic component of membrane"/>
    <property type="evidence" value="ECO:0007669"/>
    <property type="project" value="TreeGrafter"/>
</dbReference>
<keyword evidence="1" id="KW-0344">Guanine-nucleotide releasing factor</keyword>
<dbReference type="OrthoDB" id="10256089at2759"/>
<dbReference type="InterPro" id="IPR011993">
    <property type="entry name" value="PH-like_dom_sf"/>
</dbReference>
<dbReference type="CDD" id="cd00160">
    <property type="entry name" value="RhoGEF"/>
    <property type="match status" value="1"/>
</dbReference>
<protein>
    <recommendedName>
        <fullName evidence="6">DH domain-containing protein</fullName>
    </recommendedName>
</protein>
<dbReference type="EMBL" id="WIXP02000012">
    <property type="protein sequence ID" value="KAF6201866.1"/>
    <property type="molecule type" value="Genomic_DNA"/>
</dbReference>
<keyword evidence="5" id="KW-1185">Reference proteome</keyword>
<dbReference type="Pfam" id="PF00621">
    <property type="entry name" value="RhoGEF"/>
    <property type="match status" value="1"/>
</dbReference>
<dbReference type="AlphaFoldDB" id="A0A8S9X1B1"/>
<evidence type="ECO:0000313" key="5">
    <source>
        <dbReference type="Proteomes" id="UP000466442"/>
    </source>
</evidence>
<feature type="domain" description="PH" evidence="2">
    <location>
        <begin position="244"/>
        <end position="365"/>
    </location>
</feature>
<reference evidence="4" key="1">
    <citation type="journal article" date="2021" name="Mol. Ecol. Resour.">
        <title>Apolygus lucorum genome provides insights into omnivorousness and mesophyll feeding.</title>
        <authorList>
            <person name="Liu Y."/>
            <person name="Liu H."/>
            <person name="Wang H."/>
            <person name="Huang T."/>
            <person name="Liu B."/>
            <person name="Yang B."/>
            <person name="Yin L."/>
            <person name="Li B."/>
            <person name="Zhang Y."/>
            <person name="Zhang S."/>
            <person name="Jiang F."/>
            <person name="Zhang X."/>
            <person name="Ren Y."/>
            <person name="Wang B."/>
            <person name="Wang S."/>
            <person name="Lu Y."/>
            <person name="Wu K."/>
            <person name="Fan W."/>
            <person name="Wang G."/>
        </authorList>
    </citation>
    <scope>NUCLEOTIDE SEQUENCE</scope>
    <source>
        <strain evidence="4">12Hb</strain>
    </source>
</reference>
<dbReference type="SUPFAM" id="SSF50729">
    <property type="entry name" value="PH domain-like"/>
    <property type="match status" value="1"/>
</dbReference>
<evidence type="ECO:0000256" key="1">
    <source>
        <dbReference type="ARBA" id="ARBA00022658"/>
    </source>
</evidence>
<dbReference type="Pfam" id="PF22697">
    <property type="entry name" value="SOS1_NGEF_PH"/>
    <property type="match status" value="1"/>
</dbReference>
<name>A0A8S9X1B1_APOLU</name>
<evidence type="ECO:0000259" key="2">
    <source>
        <dbReference type="PROSITE" id="PS50003"/>
    </source>
</evidence>
<evidence type="ECO:0000259" key="3">
    <source>
        <dbReference type="PROSITE" id="PS50010"/>
    </source>
</evidence>
<accession>A0A8S9X1B1</accession>
<organism evidence="4 5">
    <name type="scientific">Apolygus lucorum</name>
    <name type="common">Small green plant bug</name>
    <name type="synonym">Lygocoris lucorum</name>
    <dbReference type="NCBI Taxonomy" id="248454"/>
    <lineage>
        <taxon>Eukaryota</taxon>
        <taxon>Metazoa</taxon>
        <taxon>Ecdysozoa</taxon>
        <taxon>Arthropoda</taxon>
        <taxon>Hexapoda</taxon>
        <taxon>Insecta</taxon>
        <taxon>Pterygota</taxon>
        <taxon>Neoptera</taxon>
        <taxon>Paraneoptera</taxon>
        <taxon>Hemiptera</taxon>
        <taxon>Heteroptera</taxon>
        <taxon>Panheteroptera</taxon>
        <taxon>Cimicomorpha</taxon>
        <taxon>Miridae</taxon>
        <taxon>Mirini</taxon>
        <taxon>Apolygus</taxon>
    </lineage>
</organism>
<dbReference type="Gene3D" id="1.20.900.10">
    <property type="entry name" value="Dbl homology (DH) domain"/>
    <property type="match status" value="1"/>
</dbReference>
<gene>
    <name evidence="4" type="ORF">GE061_004262</name>
</gene>
<dbReference type="InterPro" id="IPR051336">
    <property type="entry name" value="RhoGEF_Guanine_NuclExch_SF"/>
</dbReference>
<dbReference type="GO" id="GO:0005085">
    <property type="term" value="F:guanyl-nucleotide exchange factor activity"/>
    <property type="evidence" value="ECO:0007669"/>
    <property type="project" value="UniProtKB-KW"/>
</dbReference>
<evidence type="ECO:0000313" key="4">
    <source>
        <dbReference type="EMBL" id="KAF6201866.1"/>
    </source>
</evidence>
<dbReference type="Proteomes" id="UP000466442">
    <property type="component" value="Linkage Group LG12"/>
</dbReference>
<dbReference type="PANTHER" id="PTHR22826">
    <property type="entry name" value="RHO GUANINE EXCHANGE FACTOR-RELATED"/>
    <property type="match status" value="1"/>
</dbReference>
<dbReference type="Gene3D" id="2.30.29.30">
    <property type="entry name" value="Pleckstrin-homology domain (PH domain)/Phosphotyrosine-binding domain (PTB)"/>
    <property type="match status" value="1"/>
</dbReference>
<dbReference type="InterPro" id="IPR035899">
    <property type="entry name" value="DBL_dom_sf"/>
</dbReference>
<feature type="domain" description="DH" evidence="3">
    <location>
        <begin position="42"/>
        <end position="226"/>
    </location>
</feature>
<comment type="caution">
    <text evidence="4">The sequence shown here is derived from an EMBL/GenBank/DDBJ whole genome shotgun (WGS) entry which is preliminary data.</text>
</comment>
<dbReference type="GO" id="GO:0007411">
    <property type="term" value="P:axon guidance"/>
    <property type="evidence" value="ECO:0007669"/>
    <property type="project" value="TreeGrafter"/>
</dbReference>